<protein>
    <submittedName>
        <fullName evidence="9">ABC transporter permease</fullName>
    </submittedName>
</protein>
<dbReference type="Proteomes" id="UP001307705">
    <property type="component" value="Unassembled WGS sequence"/>
</dbReference>
<sequence>MLKNYFKIALRNLLKRRLFSLVNILGLVLGLFCFLVLQAFVVSEFSFNDFHVNKDRIYRLVVQEGSGEYETYLAPGYAGIIESNFSQVEAADRFAGYIGGGLVAIPGTDLAFKENAIGFVEGDFFQNFSFSLNRGSGNLDQPYTAVLTKALAEKYFGAEDALGKAISLSNQFGKADFTITGVLDKIPAQSDFEGDIFLSIHTLERPEYRKGNGWADPNGLESGFVNMFLLVKEGENPESLEAQMTDFIRQNPNTKEDQIFLQPLEEIHLGSGISDPLPKTSSMGSVLVFLAMAVLILLIAFVNYLNLSSANLLTRIKEIRMRKVMGAFSWQLAHQFMVETLLLIGVSLGLALVLFQLLSPFASELLGKPIAENIWVQPWAIGMLVMIVVAAAAFSGGYVVVLSGQFEKNSKLRFSAKDQQWGRKALVVFQFVISIGIILCTLVIQDQLSYMQSQPLGMELTQRVIIEGPEDFQGDKAGKMDAFRQRLLAQSFVQGLAGSNSLPGYSYNFSAGGITPSVPRPEDKDYNYSMFIIDDQFISTYGIEVLAGRSFNRGEAEANWNNLRKVMLNSKAAKQLGFESPEAAVGQSILWGEPFEVVGVIADYHHMSLREEISPLVLLAAEASGYFTLILDNSNMSAQIGEIEKIYKEVFPGNPFTYSFLDEIYGRQYQQEQQLSQAFSVAGGLAILISCLGLFGLSAYSVQQRTKEIGIRKVLGASTPSLLTLISKDFLILVVVAMLVAFPLAYYATQGWQADFPYQAGFSALTFVLAGVGSIGLALLTVGFQAIKAAWSNPVESIRNE</sequence>
<feature type="domain" description="MacB-like periplasmic core" evidence="8">
    <location>
        <begin position="517"/>
        <end position="604"/>
    </location>
</feature>
<organism evidence="9 10">
    <name type="scientific">Algoriphagus taiwanensis</name>
    <dbReference type="NCBI Taxonomy" id="1445656"/>
    <lineage>
        <taxon>Bacteria</taxon>
        <taxon>Pseudomonadati</taxon>
        <taxon>Bacteroidota</taxon>
        <taxon>Cytophagia</taxon>
        <taxon>Cytophagales</taxon>
        <taxon>Cyclobacteriaceae</taxon>
        <taxon>Algoriphagus</taxon>
    </lineage>
</organism>
<feature type="transmembrane region" description="Helical" evidence="6">
    <location>
        <begin position="678"/>
        <end position="702"/>
    </location>
</feature>
<comment type="caution">
    <text evidence="9">The sequence shown here is derived from an EMBL/GenBank/DDBJ whole genome shotgun (WGS) entry which is preliminary data.</text>
</comment>
<dbReference type="InterPro" id="IPR003838">
    <property type="entry name" value="ABC3_permease_C"/>
</dbReference>
<keyword evidence="2" id="KW-1003">Cell membrane</keyword>
<dbReference type="Pfam" id="PF12704">
    <property type="entry name" value="MacB_PCD"/>
    <property type="match status" value="2"/>
</dbReference>
<feature type="domain" description="ABC3 transporter permease C-terminal" evidence="7">
    <location>
        <begin position="291"/>
        <end position="399"/>
    </location>
</feature>
<feature type="transmembrane region" description="Helical" evidence="6">
    <location>
        <begin position="425"/>
        <end position="444"/>
    </location>
</feature>
<feature type="transmembrane region" description="Helical" evidence="6">
    <location>
        <begin position="286"/>
        <end position="307"/>
    </location>
</feature>
<evidence type="ECO:0000256" key="5">
    <source>
        <dbReference type="ARBA" id="ARBA00023136"/>
    </source>
</evidence>
<evidence type="ECO:0000259" key="8">
    <source>
        <dbReference type="Pfam" id="PF12704"/>
    </source>
</evidence>
<dbReference type="PANTHER" id="PTHR30572:SF18">
    <property type="entry name" value="ABC-TYPE MACROLIDE FAMILY EXPORT SYSTEM PERMEASE COMPONENT 2"/>
    <property type="match status" value="1"/>
</dbReference>
<keyword evidence="4 6" id="KW-1133">Transmembrane helix</keyword>
<name>A0ABQ6Q059_9BACT</name>
<evidence type="ECO:0000256" key="3">
    <source>
        <dbReference type="ARBA" id="ARBA00022692"/>
    </source>
</evidence>
<feature type="transmembrane region" description="Helical" evidence="6">
    <location>
        <begin position="379"/>
        <end position="404"/>
    </location>
</feature>
<dbReference type="EMBL" id="BTPE01000002">
    <property type="protein sequence ID" value="GMQ32422.1"/>
    <property type="molecule type" value="Genomic_DNA"/>
</dbReference>
<dbReference type="Pfam" id="PF02687">
    <property type="entry name" value="FtsX"/>
    <property type="match status" value="2"/>
</dbReference>
<feature type="domain" description="ABC3 transporter permease C-terminal" evidence="7">
    <location>
        <begin position="681"/>
        <end position="794"/>
    </location>
</feature>
<feature type="transmembrane region" description="Helical" evidence="6">
    <location>
        <begin position="328"/>
        <end position="359"/>
    </location>
</feature>
<evidence type="ECO:0000259" key="7">
    <source>
        <dbReference type="Pfam" id="PF02687"/>
    </source>
</evidence>
<accession>A0ABQ6Q059</accession>
<dbReference type="PANTHER" id="PTHR30572">
    <property type="entry name" value="MEMBRANE COMPONENT OF TRANSPORTER-RELATED"/>
    <property type="match status" value="1"/>
</dbReference>
<comment type="subcellular location">
    <subcellularLocation>
        <location evidence="1">Cell membrane</location>
        <topology evidence="1">Multi-pass membrane protein</topology>
    </subcellularLocation>
</comment>
<keyword evidence="3 6" id="KW-0812">Transmembrane</keyword>
<keyword evidence="10" id="KW-1185">Reference proteome</keyword>
<feature type="domain" description="MacB-like periplasmic core" evidence="8">
    <location>
        <begin position="20"/>
        <end position="246"/>
    </location>
</feature>
<dbReference type="InterPro" id="IPR050250">
    <property type="entry name" value="Macrolide_Exporter_MacB"/>
</dbReference>
<evidence type="ECO:0000256" key="6">
    <source>
        <dbReference type="SAM" id="Phobius"/>
    </source>
</evidence>
<evidence type="ECO:0000256" key="1">
    <source>
        <dbReference type="ARBA" id="ARBA00004651"/>
    </source>
</evidence>
<evidence type="ECO:0000256" key="2">
    <source>
        <dbReference type="ARBA" id="ARBA00022475"/>
    </source>
</evidence>
<feature type="transmembrane region" description="Helical" evidence="6">
    <location>
        <begin position="21"/>
        <end position="41"/>
    </location>
</feature>
<evidence type="ECO:0000313" key="10">
    <source>
        <dbReference type="Proteomes" id="UP001307705"/>
    </source>
</evidence>
<proteinExistence type="predicted"/>
<reference evidence="9 10" key="1">
    <citation type="submission" date="2023-08" db="EMBL/GenBank/DDBJ databases">
        <title>Draft genome sequence of Algoriphagus taiwanensis.</title>
        <authorList>
            <person name="Takatani N."/>
            <person name="Hosokawa M."/>
            <person name="Sawabe T."/>
        </authorList>
    </citation>
    <scope>NUCLEOTIDE SEQUENCE [LARGE SCALE GENOMIC DNA]</scope>
    <source>
        <strain evidence="9 10">JCM 19755</strain>
    </source>
</reference>
<keyword evidence="5 6" id="KW-0472">Membrane</keyword>
<evidence type="ECO:0000313" key="9">
    <source>
        <dbReference type="EMBL" id="GMQ32422.1"/>
    </source>
</evidence>
<feature type="transmembrane region" description="Helical" evidence="6">
    <location>
        <begin position="760"/>
        <end position="782"/>
    </location>
</feature>
<gene>
    <name evidence="9" type="ORF">Ataiwa_06940</name>
</gene>
<dbReference type="RefSeq" id="WP_338227245.1">
    <property type="nucleotide sequence ID" value="NZ_BTPE01000002.1"/>
</dbReference>
<dbReference type="InterPro" id="IPR025857">
    <property type="entry name" value="MacB_PCD"/>
</dbReference>
<feature type="transmembrane region" description="Helical" evidence="6">
    <location>
        <begin position="730"/>
        <end position="748"/>
    </location>
</feature>
<evidence type="ECO:0000256" key="4">
    <source>
        <dbReference type="ARBA" id="ARBA00022989"/>
    </source>
</evidence>